<sequence>MDISDKLEELNLSSEEMGRFTKAFKDCKFREMFCEYVQELSEPENRKKYEEEIRQLEQQRGNKVDFIQPTPFRVIRTSGAGKQKCFINICTNDKIQKPEVKIGVSDDGRRGQYWTLPYSLYPGRTEKDPKGNTFMIYDVIFHPDTLHMASKNKPFMDMVNDTAIDGVQKAYKVKLDKNSVREMKTKYKGTPQTCIIRRPIPGFSAENLNSPLPLLEVPEPRTKSEESLTLTNSRDVQQQIQSQNNQEPEKPEYTVKYRSKVDLQDFRCSRDSVQSPRPKEIVITIDLPLLKSARDTNLEVMEKTLMLESKQPAYRLRLPLAYPVDEDQGEAKFNKYTGQLTITLPVRPPDESLHQSVGSCPLVSDLQGEDEVEEEKGICEKTEQEVHRDEQKERNQIENGVEEQKSGGEEEKCQEIKRKHEKEEEKPETELPNWDLDKQQQRLQMSKEENDEEGGLMTMNENQNQDSEEGSSLDKYYYQKGDNPEVYSRETSAASPVTENPDALMSDEQISSSEEEKEAKLTSSLESTSKTATSELQEAKNAQENMQTGEEASLQQLPPIEEPQISPEVPPTAQSQSRVIISGEKMESCQVFATDAAEKGRETDEDDLPAHHVLQTLEQNNKPAADAAAWPLREIGADGKETLITDHSTTAGFNFHNKLIYELD</sequence>
<reference evidence="7" key="3">
    <citation type="submission" date="2025-08" db="UniProtKB">
        <authorList>
            <consortium name="Ensembl"/>
        </authorList>
    </citation>
    <scope>IDENTIFICATION</scope>
    <source>
        <strain evidence="7">JP 163 A</strain>
    </source>
</reference>
<feature type="compositionally biased region" description="Low complexity" evidence="4">
    <location>
        <begin position="521"/>
        <end position="536"/>
    </location>
</feature>
<feature type="compositionally biased region" description="Polar residues" evidence="4">
    <location>
        <begin position="540"/>
        <end position="556"/>
    </location>
</feature>
<feature type="compositionally biased region" description="Polar residues" evidence="4">
    <location>
        <begin position="489"/>
        <end position="498"/>
    </location>
</feature>
<feature type="compositionally biased region" description="Low complexity" evidence="4">
    <location>
        <begin position="237"/>
        <end position="246"/>
    </location>
</feature>
<feature type="compositionally biased region" description="Basic and acidic residues" evidence="4">
    <location>
        <begin position="375"/>
        <end position="448"/>
    </location>
</feature>
<comment type="subcellular location">
    <subcellularLocation>
        <location evidence="3">Cytoplasm</location>
    </subcellularLocation>
    <subcellularLocation>
        <location evidence="2">Dynein axonemal particle</location>
    </subcellularLocation>
    <text evidence="3">Localizes in the apical cytoplasm around the gamma-tubulin-positive pericentriolar region, not in the cilia.</text>
</comment>
<dbReference type="KEGG" id="xma:102216885"/>
<accession>M4A925</accession>
<dbReference type="GeneTree" id="ENSGT00510000048466"/>
<dbReference type="Proteomes" id="UP000002852">
    <property type="component" value="Unassembled WGS sequence"/>
</dbReference>
<proteinExistence type="inferred from homology"/>
<dbReference type="Ensembl" id="ENSXMAT00000010983.2">
    <property type="protein sequence ID" value="ENSXMAP00000010969.1"/>
    <property type="gene ID" value="ENSXMAG00000010949.2"/>
</dbReference>
<name>M4A925_XIPMA</name>
<dbReference type="InterPro" id="IPR034727">
    <property type="entry name" value="Kintoun"/>
</dbReference>
<keyword evidence="1 3" id="KW-0963">Cytoplasm</keyword>
<dbReference type="Pfam" id="PF08190">
    <property type="entry name" value="PIH1"/>
    <property type="match status" value="1"/>
</dbReference>
<dbReference type="InterPro" id="IPR041442">
    <property type="entry name" value="PIH1D1/2/3_CS-like"/>
</dbReference>
<dbReference type="Pfam" id="PF18201">
    <property type="entry name" value="PIH1_CS"/>
    <property type="match status" value="1"/>
</dbReference>
<dbReference type="GO" id="GO:0120293">
    <property type="term" value="C:dynein axonemal particle"/>
    <property type="evidence" value="ECO:0007669"/>
    <property type="project" value="UniProtKB-SubCell"/>
</dbReference>
<keyword evidence="8" id="KW-1185">Reference proteome</keyword>
<dbReference type="GO" id="GO:0060285">
    <property type="term" value="P:cilium-dependent cell motility"/>
    <property type="evidence" value="ECO:0007669"/>
    <property type="project" value="UniProtKB-UniRule"/>
</dbReference>
<evidence type="ECO:0000313" key="7">
    <source>
        <dbReference type="Ensembl" id="ENSXMAP00000010969.1"/>
    </source>
</evidence>
<feature type="region of interest" description="Disordered" evidence="4">
    <location>
        <begin position="211"/>
        <end position="252"/>
    </location>
</feature>
<dbReference type="HOGENOM" id="CLU_018349_0_0_1"/>
<evidence type="ECO:0000256" key="3">
    <source>
        <dbReference type="HAMAP-Rule" id="MF_03069"/>
    </source>
</evidence>
<comment type="function">
    <text evidence="3">Required for cytoplasmic pre-assembly of axonemal dyneins, thereby playing a central role in motility in cilia and flagella. Involved in pre-assembly of dynein arm complexes in the cytoplasm before intraflagellar transport loads them for the ciliary compartment.</text>
</comment>
<dbReference type="GO" id="GO:0070286">
    <property type="term" value="P:axonemal dynein complex assembly"/>
    <property type="evidence" value="ECO:0007669"/>
    <property type="project" value="UniProtKB-UniRule"/>
</dbReference>
<gene>
    <name evidence="3" type="primary">DNAAF2</name>
    <name evidence="3" type="synonym">KTU</name>
</gene>
<feature type="domain" description="PIH1D1/2/3 CS-like" evidence="6">
    <location>
        <begin position="249"/>
        <end position="346"/>
    </location>
</feature>
<dbReference type="OMA" id="QCWSLPH"/>
<organism evidence="7 8">
    <name type="scientific">Xiphophorus maculatus</name>
    <name type="common">Southern platyfish</name>
    <name type="synonym">Platypoecilus maculatus</name>
    <dbReference type="NCBI Taxonomy" id="8083"/>
    <lineage>
        <taxon>Eukaryota</taxon>
        <taxon>Metazoa</taxon>
        <taxon>Chordata</taxon>
        <taxon>Craniata</taxon>
        <taxon>Vertebrata</taxon>
        <taxon>Euteleostomi</taxon>
        <taxon>Actinopterygii</taxon>
        <taxon>Neopterygii</taxon>
        <taxon>Teleostei</taxon>
        <taxon>Neoteleostei</taxon>
        <taxon>Acanthomorphata</taxon>
        <taxon>Ovalentaria</taxon>
        <taxon>Atherinomorphae</taxon>
        <taxon>Cyprinodontiformes</taxon>
        <taxon>Poeciliidae</taxon>
        <taxon>Poeciliinae</taxon>
        <taxon>Xiphophorus</taxon>
    </lineage>
</organism>
<evidence type="ECO:0000256" key="4">
    <source>
        <dbReference type="SAM" id="MobiDB-lite"/>
    </source>
</evidence>
<dbReference type="AlphaFoldDB" id="M4A925"/>
<dbReference type="GeneID" id="102216885"/>
<reference evidence="7" key="4">
    <citation type="submission" date="2025-09" db="UniProtKB">
        <authorList>
            <consortium name="Ensembl"/>
        </authorList>
    </citation>
    <scope>IDENTIFICATION</scope>
    <source>
        <strain evidence="7">JP 163 A</strain>
    </source>
</reference>
<dbReference type="GO" id="GO:0003351">
    <property type="term" value="P:epithelial cilium movement involved in extracellular fluid movement"/>
    <property type="evidence" value="ECO:0007669"/>
    <property type="project" value="TreeGrafter"/>
</dbReference>
<reference evidence="8" key="2">
    <citation type="journal article" date="2013" name="Nat. Genet.">
        <title>The genome of the platyfish, Xiphophorus maculatus, provides insights into evolutionary adaptation and several complex traits.</title>
        <authorList>
            <person name="Schartl M."/>
            <person name="Walter R.B."/>
            <person name="Shen Y."/>
            <person name="Garcia T."/>
            <person name="Catchen J."/>
            <person name="Amores A."/>
            <person name="Braasch I."/>
            <person name="Chalopin D."/>
            <person name="Volff J.N."/>
            <person name="Lesch K.P."/>
            <person name="Bisazza A."/>
            <person name="Minx P."/>
            <person name="Hillier L."/>
            <person name="Wilson R.K."/>
            <person name="Fuerstenberg S."/>
            <person name="Boore J."/>
            <person name="Searle S."/>
            <person name="Postlethwait J.H."/>
            <person name="Warren W.C."/>
        </authorList>
    </citation>
    <scope>NUCLEOTIDE SEQUENCE [LARGE SCALE GENOMIC DNA]</scope>
    <source>
        <strain evidence="8">JP 163 A</strain>
    </source>
</reference>
<evidence type="ECO:0000256" key="1">
    <source>
        <dbReference type="ARBA" id="ARBA00022490"/>
    </source>
</evidence>
<dbReference type="PANTHER" id="PTHR22997:SF3">
    <property type="entry name" value="PROTEIN KINTOUN"/>
    <property type="match status" value="1"/>
</dbReference>
<dbReference type="CDD" id="cd00298">
    <property type="entry name" value="ACD_sHsps_p23-like"/>
    <property type="match status" value="1"/>
</dbReference>
<dbReference type="InParanoid" id="M4A925"/>
<feature type="region of interest" description="Disordered" evidence="4">
    <location>
        <begin position="347"/>
        <end position="577"/>
    </location>
</feature>
<dbReference type="RefSeq" id="XP_014330706.1">
    <property type="nucleotide sequence ID" value="XM_014475220.2"/>
</dbReference>
<protein>
    <recommendedName>
        <fullName evidence="3">Protein kintoun</fullName>
    </recommendedName>
    <alternativeName>
        <fullName evidence="3">Dynein assembly factor 2, axonemal</fullName>
    </alternativeName>
</protein>
<feature type="compositionally biased region" description="Polar residues" evidence="4">
    <location>
        <begin position="227"/>
        <end position="236"/>
    </location>
</feature>
<dbReference type="CTD" id="55172"/>
<evidence type="ECO:0000259" key="6">
    <source>
        <dbReference type="Pfam" id="PF18201"/>
    </source>
</evidence>
<evidence type="ECO:0000313" key="8">
    <source>
        <dbReference type="Proteomes" id="UP000002852"/>
    </source>
</evidence>
<dbReference type="STRING" id="8083.ENSXMAP00000010969"/>
<evidence type="ECO:0000256" key="2">
    <source>
        <dbReference type="ARBA" id="ARBA00024190"/>
    </source>
</evidence>
<dbReference type="eggNOG" id="KOG4356">
    <property type="taxonomic scope" value="Eukaryota"/>
</dbReference>
<dbReference type="InterPro" id="IPR012981">
    <property type="entry name" value="PIH1_N"/>
</dbReference>
<feature type="domain" description="PIH1 N-terminal" evidence="5">
    <location>
        <begin position="40"/>
        <end position="202"/>
    </location>
</feature>
<evidence type="ECO:0000259" key="5">
    <source>
        <dbReference type="Pfam" id="PF08190"/>
    </source>
</evidence>
<dbReference type="InterPro" id="IPR050734">
    <property type="entry name" value="PIH1/Kintoun_subfamily"/>
</dbReference>
<comment type="similarity">
    <text evidence="3">Belongs to the PIH1 family. Kintoun subfamily.</text>
</comment>
<dbReference type="HAMAP" id="MF_03069">
    <property type="entry name" value="Kintoun"/>
    <property type="match status" value="1"/>
</dbReference>
<dbReference type="PANTHER" id="PTHR22997">
    <property type="entry name" value="PIH1 DOMAIN-CONTAINING PROTEIN 1"/>
    <property type="match status" value="1"/>
</dbReference>
<dbReference type="OrthoDB" id="546764at2759"/>
<dbReference type="GO" id="GO:0005576">
    <property type="term" value="C:extracellular region"/>
    <property type="evidence" value="ECO:0007669"/>
    <property type="project" value="GOC"/>
</dbReference>
<reference evidence="8" key="1">
    <citation type="submission" date="2012-01" db="EMBL/GenBank/DDBJ databases">
        <authorList>
            <person name="Walter R."/>
            <person name="Schartl M."/>
            <person name="Warren W."/>
        </authorList>
    </citation>
    <scope>NUCLEOTIDE SEQUENCE [LARGE SCALE GENOMIC DNA]</scope>
    <source>
        <strain evidence="8">JP 163 A</strain>
    </source>
</reference>